<dbReference type="InterPro" id="IPR036230">
    <property type="entry name" value="LeuA_allosteric_dom_sf"/>
</dbReference>
<sequence>MFTSTAISTTSRFADLFDRPVPRDLREHAETMSHDTFIDHYGQQRGPIRLGSWGTAGDDGSRRGVTAVRRYRASIAVGDRIATSTAAATGPVAALTAMLHERGMAVEMIKFHQLPAVGGGIATFIHGTDGVCSEWAMGWARDPVQSALRAMIACANRLHA</sequence>
<dbReference type="Proteomes" id="UP000465609">
    <property type="component" value="Chromosome"/>
</dbReference>
<evidence type="ECO:0008006" key="4">
    <source>
        <dbReference type="Google" id="ProtNLM"/>
    </source>
</evidence>
<proteinExistence type="predicted"/>
<keyword evidence="3" id="KW-1185">Reference proteome</keyword>
<accession>A0ABN5YNG9</accession>
<dbReference type="RefSeq" id="WP_138231252.1">
    <property type="nucleotide sequence ID" value="NZ_AP022577.1"/>
</dbReference>
<organism evidence="2 3">
    <name type="scientific">Mycolicibacterium aubagnense</name>
    <dbReference type="NCBI Taxonomy" id="319707"/>
    <lineage>
        <taxon>Bacteria</taxon>
        <taxon>Bacillati</taxon>
        <taxon>Actinomycetota</taxon>
        <taxon>Actinomycetes</taxon>
        <taxon>Mycobacteriales</taxon>
        <taxon>Mycobacteriaceae</taxon>
        <taxon>Mycolicibacterium</taxon>
    </lineage>
</organism>
<protein>
    <recommendedName>
        <fullName evidence="4">Homocitrate synthase</fullName>
    </recommendedName>
</protein>
<reference evidence="2 3" key="1">
    <citation type="journal article" date="2019" name="Emerg. Microbes Infect.">
        <title>Comprehensive subspecies identification of 175 nontuberculous mycobacteria species based on 7547 genomic profiles.</title>
        <authorList>
            <person name="Matsumoto Y."/>
            <person name="Kinjo T."/>
            <person name="Motooka D."/>
            <person name="Nabeya D."/>
            <person name="Jung N."/>
            <person name="Uechi K."/>
            <person name="Horii T."/>
            <person name="Iida T."/>
            <person name="Fujita J."/>
            <person name="Nakamura S."/>
        </authorList>
    </citation>
    <scope>NUCLEOTIDE SEQUENCE [LARGE SCALE GENOMIC DNA]</scope>
    <source>
        <strain evidence="2 3">JCM 15296</strain>
    </source>
</reference>
<dbReference type="Gene3D" id="3.30.160.270">
    <property type="match status" value="1"/>
</dbReference>
<evidence type="ECO:0000313" key="2">
    <source>
        <dbReference type="EMBL" id="BBX83320.1"/>
    </source>
</evidence>
<dbReference type="EMBL" id="AP022577">
    <property type="protein sequence ID" value="BBX83320.1"/>
    <property type="molecule type" value="Genomic_DNA"/>
</dbReference>
<gene>
    <name evidence="2" type="ORF">MAUB_11930</name>
</gene>
<dbReference type="SUPFAM" id="SSF110921">
    <property type="entry name" value="2-isopropylmalate synthase LeuA, allosteric (dimerisation) domain"/>
    <property type="match status" value="1"/>
</dbReference>
<evidence type="ECO:0000256" key="1">
    <source>
        <dbReference type="ARBA" id="ARBA00022679"/>
    </source>
</evidence>
<evidence type="ECO:0000313" key="3">
    <source>
        <dbReference type="Proteomes" id="UP000465609"/>
    </source>
</evidence>
<name>A0ABN5YNG9_9MYCO</name>
<keyword evidence="1" id="KW-0808">Transferase</keyword>